<accession>A0A834L6T3</accession>
<name>A0A834L6T3_RHOSS</name>
<reference evidence="2" key="1">
    <citation type="submission" date="2019-11" db="EMBL/GenBank/DDBJ databases">
        <authorList>
            <person name="Liu Y."/>
            <person name="Hou J."/>
            <person name="Li T.-Q."/>
            <person name="Guan C.-H."/>
            <person name="Wu X."/>
            <person name="Wu H.-Z."/>
            <person name="Ling F."/>
            <person name="Zhang R."/>
            <person name="Shi X.-G."/>
            <person name="Ren J.-P."/>
            <person name="Chen E.-F."/>
            <person name="Sun J.-M."/>
        </authorList>
    </citation>
    <scope>NUCLEOTIDE SEQUENCE</scope>
    <source>
        <strain evidence="2">Adult_tree_wgs_1</strain>
        <tissue evidence="2">Leaves</tissue>
    </source>
</reference>
<protein>
    <submittedName>
        <fullName evidence="2">Uncharacterized protein</fullName>
    </submittedName>
</protein>
<proteinExistence type="predicted"/>
<keyword evidence="3" id="KW-1185">Reference proteome</keyword>
<dbReference type="EMBL" id="WJXA01000012">
    <property type="protein sequence ID" value="KAF7124501.1"/>
    <property type="molecule type" value="Genomic_DNA"/>
</dbReference>
<organism evidence="2 3">
    <name type="scientific">Rhododendron simsii</name>
    <name type="common">Sims's rhododendron</name>
    <dbReference type="NCBI Taxonomy" id="118357"/>
    <lineage>
        <taxon>Eukaryota</taxon>
        <taxon>Viridiplantae</taxon>
        <taxon>Streptophyta</taxon>
        <taxon>Embryophyta</taxon>
        <taxon>Tracheophyta</taxon>
        <taxon>Spermatophyta</taxon>
        <taxon>Magnoliopsida</taxon>
        <taxon>eudicotyledons</taxon>
        <taxon>Gunneridae</taxon>
        <taxon>Pentapetalae</taxon>
        <taxon>asterids</taxon>
        <taxon>Ericales</taxon>
        <taxon>Ericaceae</taxon>
        <taxon>Ericoideae</taxon>
        <taxon>Rhodoreae</taxon>
        <taxon>Rhododendron</taxon>
    </lineage>
</organism>
<sequence length="99" mass="10674">MFIQQVEQIKKTDDILMEALENKPSGYHESTSDVKNKPSGGQTESDESDGGSESDESDGGEEGDGGEEVTIHNIVQAGISDHADERHVGQIEQGEEDLD</sequence>
<feature type="region of interest" description="Disordered" evidence="1">
    <location>
        <begin position="20"/>
        <end position="99"/>
    </location>
</feature>
<evidence type="ECO:0000313" key="3">
    <source>
        <dbReference type="Proteomes" id="UP000626092"/>
    </source>
</evidence>
<dbReference type="Proteomes" id="UP000626092">
    <property type="component" value="Unassembled WGS sequence"/>
</dbReference>
<evidence type="ECO:0000256" key="1">
    <source>
        <dbReference type="SAM" id="MobiDB-lite"/>
    </source>
</evidence>
<dbReference type="AlphaFoldDB" id="A0A834L6T3"/>
<gene>
    <name evidence="2" type="ORF">RHSIM_Rhsim12G0073300</name>
</gene>
<comment type="caution">
    <text evidence="2">The sequence shown here is derived from an EMBL/GenBank/DDBJ whole genome shotgun (WGS) entry which is preliminary data.</text>
</comment>
<feature type="compositionally biased region" description="Acidic residues" evidence="1">
    <location>
        <begin position="44"/>
        <end position="67"/>
    </location>
</feature>
<evidence type="ECO:0000313" key="2">
    <source>
        <dbReference type="EMBL" id="KAF7124501.1"/>
    </source>
</evidence>